<dbReference type="Pfam" id="PF02195">
    <property type="entry name" value="ParB_N"/>
    <property type="match status" value="1"/>
</dbReference>
<dbReference type="InterPro" id="IPR003115">
    <property type="entry name" value="ParB_N"/>
</dbReference>
<dbReference type="Proteomes" id="UP001238603">
    <property type="component" value="Unassembled WGS sequence"/>
</dbReference>
<dbReference type="RefSeq" id="WP_285984421.1">
    <property type="nucleotide sequence ID" value="NZ_JASVDS010000008.1"/>
</dbReference>
<evidence type="ECO:0000313" key="4">
    <source>
        <dbReference type="EMBL" id="MDL5034345.1"/>
    </source>
</evidence>
<dbReference type="EMBL" id="JASVDS010000008">
    <property type="protein sequence ID" value="MDL5034345.1"/>
    <property type="molecule type" value="Genomic_DNA"/>
</dbReference>
<dbReference type="InterPro" id="IPR036086">
    <property type="entry name" value="ParB/Sulfiredoxin_sf"/>
</dbReference>
<dbReference type="InterPro" id="IPR050336">
    <property type="entry name" value="Chromosome_partition/occlusion"/>
</dbReference>
<feature type="domain" description="ParB-like N-terminal" evidence="3">
    <location>
        <begin position="75"/>
        <end position="166"/>
    </location>
</feature>
<evidence type="ECO:0000256" key="1">
    <source>
        <dbReference type="ARBA" id="ARBA00006295"/>
    </source>
</evidence>
<reference evidence="4 5" key="1">
    <citation type="submission" date="2023-06" db="EMBL/GenBank/DDBJ databases">
        <title>Pelomonas sp. APW6 16S ribosomal RNA gene genome sequencing and assembly.</title>
        <authorList>
            <person name="Woo H."/>
        </authorList>
    </citation>
    <scope>NUCLEOTIDE SEQUENCE [LARGE SCALE GENOMIC DNA]</scope>
    <source>
        <strain evidence="4 5">APW6</strain>
    </source>
</reference>
<comment type="caution">
    <text evidence="4">The sequence shown here is derived from an EMBL/GenBank/DDBJ whole genome shotgun (WGS) entry which is preliminary data.</text>
</comment>
<accession>A0ABT7LQC3</accession>
<dbReference type="PANTHER" id="PTHR33375">
    <property type="entry name" value="CHROMOSOME-PARTITIONING PROTEIN PARB-RELATED"/>
    <property type="match status" value="1"/>
</dbReference>
<dbReference type="Gene3D" id="3.90.1530.10">
    <property type="entry name" value="Conserved hypothetical protein from pyrococcus furiosus pfu- 392566-001, ParB domain"/>
    <property type="match status" value="1"/>
</dbReference>
<dbReference type="InterPro" id="IPR004437">
    <property type="entry name" value="ParB/RepB/Spo0J"/>
</dbReference>
<dbReference type="Pfam" id="PF17762">
    <property type="entry name" value="HTH_ParB"/>
    <property type="match status" value="1"/>
</dbReference>
<evidence type="ECO:0000259" key="3">
    <source>
        <dbReference type="SMART" id="SM00470"/>
    </source>
</evidence>
<comment type="similarity">
    <text evidence="1">Belongs to the ParB family.</text>
</comment>
<dbReference type="Gene3D" id="1.10.10.2830">
    <property type="match status" value="1"/>
</dbReference>
<proteinExistence type="inferred from homology"/>
<gene>
    <name evidence="4" type="ORF">QRD43_20755</name>
</gene>
<keyword evidence="2" id="KW-0159">Chromosome partition</keyword>
<name>A0ABT7LQC3_9BURK</name>
<evidence type="ECO:0000313" key="5">
    <source>
        <dbReference type="Proteomes" id="UP001238603"/>
    </source>
</evidence>
<dbReference type="PANTHER" id="PTHR33375:SF1">
    <property type="entry name" value="CHROMOSOME-PARTITIONING PROTEIN PARB-RELATED"/>
    <property type="match status" value="1"/>
</dbReference>
<keyword evidence="5" id="KW-1185">Reference proteome</keyword>
<organism evidence="4 5">
    <name type="scientific">Roseateles subflavus</name>
    <dbReference type="NCBI Taxonomy" id="3053353"/>
    <lineage>
        <taxon>Bacteria</taxon>
        <taxon>Pseudomonadati</taxon>
        <taxon>Pseudomonadota</taxon>
        <taxon>Betaproteobacteria</taxon>
        <taxon>Burkholderiales</taxon>
        <taxon>Sphaerotilaceae</taxon>
        <taxon>Roseateles</taxon>
    </lineage>
</organism>
<dbReference type="SUPFAM" id="SSF109709">
    <property type="entry name" value="KorB DNA-binding domain-like"/>
    <property type="match status" value="1"/>
</dbReference>
<evidence type="ECO:0000256" key="2">
    <source>
        <dbReference type="ARBA" id="ARBA00022829"/>
    </source>
</evidence>
<sequence length="341" mass="37091">MTKQKPAGLSAGLVGLGSTSRAGLVSKGSAVAPSAVRMAPLSTQVVDRQPPVSAPKLAAVTLLSSSDDLPIGGIAEVEIARCHMNPYGARQVYPAALIEKRANSIAKEGQKYEAIVCPHPTIKGDWIIIDGECRKRALMHLGRSTIRIKNDGPKTNKDLYCLSEVLNKERNDGTVIDSALVWQKLLDDQVANSQDEVAEIAHVSKSVVSKTLGILKLPTYIIQYIKDSDGAERLSATAAYELLLISKHVAGDDLTALVDKVIAGQMSTRELEALRSKFEAGTTRKPKEISRQYKIKTGESQVGFLKEWDSGKVAFEIHLVDPVQRIELLTELKRRFGLNEA</sequence>
<dbReference type="NCBIfam" id="TIGR00180">
    <property type="entry name" value="parB_part"/>
    <property type="match status" value="1"/>
</dbReference>
<dbReference type="SMART" id="SM00470">
    <property type="entry name" value="ParB"/>
    <property type="match status" value="1"/>
</dbReference>
<dbReference type="InterPro" id="IPR041468">
    <property type="entry name" value="HTH_ParB/Spo0J"/>
</dbReference>
<dbReference type="SUPFAM" id="SSF110849">
    <property type="entry name" value="ParB/Sulfiredoxin"/>
    <property type="match status" value="1"/>
</dbReference>
<protein>
    <submittedName>
        <fullName evidence="4">ParB/RepB/Spo0J family partition protein</fullName>
    </submittedName>
</protein>